<dbReference type="InterPro" id="IPR044730">
    <property type="entry name" value="RNase_H-like_dom_plant"/>
</dbReference>
<evidence type="ECO:0000313" key="3">
    <source>
        <dbReference type="Proteomes" id="UP000238479"/>
    </source>
</evidence>
<feature type="domain" description="RNase H type-1" evidence="1">
    <location>
        <begin position="46"/>
        <end position="164"/>
    </location>
</feature>
<dbReference type="EMBL" id="PDCK01000042">
    <property type="protein sequence ID" value="PRQ37612.1"/>
    <property type="molecule type" value="Genomic_DNA"/>
</dbReference>
<accession>A0A2P6QTU7</accession>
<dbReference type="Proteomes" id="UP000238479">
    <property type="component" value="Chromosome 4"/>
</dbReference>
<evidence type="ECO:0000259" key="1">
    <source>
        <dbReference type="Pfam" id="PF13456"/>
    </source>
</evidence>
<dbReference type="PANTHER" id="PTHR47723:SF23">
    <property type="entry name" value="REVERSE TRANSCRIPTASE-LIKE PROTEIN"/>
    <property type="match status" value="1"/>
</dbReference>
<comment type="caution">
    <text evidence="2">The sequence shown here is derived from an EMBL/GenBank/DDBJ whole genome shotgun (WGS) entry which is preliminary data.</text>
</comment>
<dbReference type="OMA" id="RICKKSW"/>
<dbReference type="InterPro" id="IPR012337">
    <property type="entry name" value="RNaseH-like_sf"/>
</dbReference>
<dbReference type="InterPro" id="IPR053151">
    <property type="entry name" value="RNase_H-like"/>
</dbReference>
<keyword evidence="3" id="KW-1185">Reference proteome</keyword>
<dbReference type="PANTHER" id="PTHR47723">
    <property type="entry name" value="OS05G0353850 PROTEIN"/>
    <property type="match status" value="1"/>
</dbReference>
<sequence length="201" mass="21661">MSIVMAVEAIMKSFADLNTSTSGAITSNLSTTIKWSAPPSSFVKINFDGSVRRDSAASGFVIRDHNGRPVIAATKCVGNSSTPVAEATALRDSLIAAKDKGFTRVEVEGDSKLVIDVVTGRVIPPWRLLKLIEDIRTIATSFSQITFKHIYREANFVADAIANLGHNAASPMSWSDRVPSEASRALIFDVVNFGCLRGFLL</sequence>
<gene>
    <name evidence="2" type="ORF">RchiOBHm_Chr4g0404581</name>
</gene>
<dbReference type="SUPFAM" id="SSF53098">
    <property type="entry name" value="Ribonuclease H-like"/>
    <property type="match status" value="1"/>
</dbReference>
<dbReference type="AlphaFoldDB" id="A0A2P6QTU7"/>
<dbReference type="Gramene" id="PRQ37612">
    <property type="protein sequence ID" value="PRQ37612"/>
    <property type="gene ID" value="RchiOBHm_Chr4g0404581"/>
</dbReference>
<dbReference type="GO" id="GO:0003676">
    <property type="term" value="F:nucleic acid binding"/>
    <property type="evidence" value="ECO:0007669"/>
    <property type="project" value="InterPro"/>
</dbReference>
<dbReference type="InterPro" id="IPR036397">
    <property type="entry name" value="RNaseH_sf"/>
</dbReference>
<reference evidence="2 3" key="1">
    <citation type="journal article" date="2018" name="Nat. Genet.">
        <title>The Rosa genome provides new insights in the design of modern roses.</title>
        <authorList>
            <person name="Bendahmane M."/>
        </authorList>
    </citation>
    <scope>NUCLEOTIDE SEQUENCE [LARGE SCALE GENOMIC DNA]</scope>
    <source>
        <strain evidence="3">cv. Old Blush</strain>
    </source>
</reference>
<keyword evidence="2" id="KW-0378">Hydrolase</keyword>
<dbReference type="Gene3D" id="3.30.420.10">
    <property type="entry name" value="Ribonuclease H-like superfamily/Ribonuclease H"/>
    <property type="match status" value="1"/>
</dbReference>
<dbReference type="Pfam" id="PF13456">
    <property type="entry name" value="RVT_3"/>
    <property type="match status" value="1"/>
</dbReference>
<name>A0A2P6QTU7_ROSCH</name>
<dbReference type="GO" id="GO:0004523">
    <property type="term" value="F:RNA-DNA hybrid ribonuclease activity"/>
    <property type="evidence" value="ECO:0007669"/>
    <property type="project" value="UniProtKB-EC"/>
</dbReference>
<evidence type="ECO:0000313" key="2">
    <source>
        <dbReference type="EMBL" id="PRQ37612.1"/>
    </source>
</evidence>
<dbReference type="InterPro" id="IPR002156">
    <property type="entry name" value="RNaseH_domain"/>
</dbReference>
<organism evidence="2 3">
    <name type="scientific">Rosa chinensis</name>
    <name type="common">China rose</name>
    <dbReference type="NCBI Taxonomy" id="74649"/>
    <lineage>
        <taxon>Eukaryota</taxon>
        <taxon>Viridiplantae</taxon>
        <taxon>Streptophyta</taxon>
        <taxon>Embryophyta</taxon>
        <taxon>Tracheophyta</taxon>
        <taxon>Spermatophyta</taxon>
        <taxon>Magnoliopsida</taxon>
        <taxon>eudicotyledons</taxon>
        <taxon>Gunneridae</taxon>
        <taxon>Pentapetalae</taxon>
        <taxon>rosids</taxon>
        <taxon>fabids</taxon>
        <taxon>Rosales</taxon>
        <taxon>Rosaceae</taxon>
        <taxon>Rosoideae</taxon>
        <taxon>Rosoideae incertae sedis</taxon>
        <taxon>Rosa</taxon>
    </lineage>
</organism>
<protein>
    <submittedName>
        <fullName evidence="2">Putative ribonuclease H</fullName>
        <ecNumber evidence="2">3.1.26.4</ecNumber>
    </submittedName>
</protein>
<proteinExistence type="predicted"/>
<dbReference type="EC" id="3.1.26.4" evidence="2"/>
<dbReference type="CDD" id="cd06222">
    <property type="entry name" value="RNase_H_like"/>
    <property type="match status" value="1"/>
</dbReference>